<accession>A0ABY7B0N6</accession>
<sequence length="79" mass="8329">MSEVSIQELSMQDAELLTAREALGTFGLRRHGAGHATINAFNQAVAIGGRCGDAFANANQTIVQLQGADGFGRGDFFDD</sequence>
<dbReference type="EMBL" id="CP113836">
    <property type="protein sequence ID" value="WAL65850.1"/>
    <property type="molecule type" value="Genomic_DNA"/>
</dbReference>
<proteinExistence type="predicted"/>
<organism evidence="1 2">
    <name type="scientific">Amycolatopsis cynarae</name>
    <dbReference type="NCBI Taxonomy" id="2995223"/>
    <lineage>
        <taxon>Bacteria</taxon>
        <taxon>Bacillati</taxon>
        <taxon>Actinomycetota</taxon>
        <taxon>Actinomycetes</taxon>
        <taxon>Pseudonocardiales</taxon>
        <taxon>Pseudonocardiaceae</taxon>
        <taxon>Amycolatopsis</taxon>
    </lineage>
</organism>
<keyword evidence="2" id="KW-1185">Reference proteome</keyword>
<evidence type="ECO:0000313" key="2">
    <source>
        <dbReference type="Proteomes" id="UP001163203"/>
    </source>
</evidence>
<name>A0ABY7B0N6_9PSEU</name>
<dbReference type="Proteomes" id="UP001163203">
    <property type="component" value="Chromosome"/>
</dbReference>
<reference evidence="1" key="1">
    <citation type="submission" date="2022-11" db="EMBL/GenBank/DDBJ databases">
        <authorList>
            <person name="Mo P."/>
        </authorList>
    </citation>
    <scope>NUCLEOTIDE SEQUENCE</scope>
    <source>
        <strain evidence="1">HUAS 11-8</strain>
    </source>
</reference>
<dbReference type="RefSeq" id="WP_268755994.1">
    <property type="nucleotide sequence ID" value="NZ_CP113836.1"/>
</dbReference>
<evidence type="ECO:0000313" key="1">
    <source>
        <dbReference type="EMBL" id="WAL65850.1"/>
    </source>
</evidence>
<gene>
    <name evidence="1" type="ORF">ORV05_34185</name>
</gene>
<protein>
    <submittedName>
        <fullName evidence="1">Uncharacterized protein</fullName>
    </submittedName>
</protein>